<dbReference type="PANTHER" id="PTHR32322:SF2">
    <property type="entry name" value="EAMA DOMAIN-CONTAINING PROTEIN"/>
    <property type="match status" value="1"/>
</dbReference>
<evidence type="ECO:0000256" key="3">
    <source>
        <dbReference type="ARBA" id="ARBA00022692"/>
    </source>
</evidence>
<reference evidence="8 9" key="1">
    <citation type="journal article" date="2017" name="Int. J. Syst. Evol. Microbiol.">
        <title>Desulfovibrio senegalensis sp. nov., a mesophilic sulfate reducer isolated from marine sediment.</title>
        <authorList>
            <person name="Thioye A."/>
            <person name="Gam Z.B.A."/>
            <person name="Mbengue M."/>
            <person name="Cayol J.L."/>
            <person name="Joseph-Bartoli M."/>
            <person name="Toure-Kane C."/>
            <person name="Labat M."/>
        </authorList>
    </citation>
    <scope>NUCLEOTIDE SEQUENCE [LARGE SCALE GENOMIC DNA]</scope>
    <source>
        <strain evidence="8 9">DSM 101509</strain>
    </source>
</reference>
<gene>
    <name evidence="8" type="ORF">F8A88_04060</name>
</gene>
<dbReference type="PANTHER" id="PTHR32322">
    <property type="entry name" value="INNER MEMBRANE TRANSPORTER"/>
    <property type="match status" value="1"/>
</dbReference>
<sequence>MIQGLAYSVISAISFGMLVIFVKLGYRLGLDAVTMLQYRFTFGVTILFLWLLFRAPDQLRAKRKTVFRCGLIGIFIYPLQSICFASAAKYIPASTTALILYFYPVAVTLLSALFFGMRIDRTVVVSLMLVLGGCTLVFYDAFLQQMNPTGIALAFGAMATFSVYLIVVQALLRDEQPLRATLYVLLFACITYNVAGGPQAYSQLTLQTMPIAFGLGLIACVFAVTFLYLAIEKVGSAYASIFSSIEPVATLAAAALLLEENVVLLQVGGAALIVAGIVLPNLQLLRAGKALGH</sequence>
<keyword evidence="9" id="KW-1185">Reference proteome</keyword>
<evidence type="ECO:0000256" key="4">
    <source>
        <dbReference type="ARBA" id="ARBA00022989"/>
    </source>
</evidence>
<keyword evidence="4 6" id="KW-1133">Transmembrane helix</keyword>
<dbReference type="Gene3D" id="1.10.3730.20">
    <property type="match status" value="1"/>
</dbReference>
<comment type="caution">
    <text evidence="8">The sequence shown here is derived from an EMBL/GenBank/DDBJ whole genome shotgun (WGS) entry which is preliminary data.</text>
</comment>
<feature type="transmembrane region" description="Helical" evidence="6">
    <location>
        <begin position="97"/>
        <end position="116"/>
    </location>
</feature>
<dbReference type="SUPFAM" id="SSF103481">
    <property type="entry name" value="Multidrug resistance efflux transporter EmrE"/>
    <property type="match status" value="2"/>
</dbReference>
<feature type="transmembrane region" description="Helical" evidence="6">
    <location>
        <begin position="149"/>
        <end position="168"/>
    </location>
</feature>
<dbReference type="InterPro" id="IPR037185">
    <property type="entry name" value="EmrE-like"/>
</dbReference>
<dbReference type="AlphaFoldDB" id="A0A6N6N7R2"/>
<dbReference type="OrthoDB" id="1894884at2"/>
<feature type="transmembrane region" description="Helical" evidence="6">
    <location>
        <begin position="36"/>
        <end position="53"/>
    </location>
</feature>
<comment type="similarity">
    <text evidence="2">Belongs to the EamA transporter family.</text>
</comment>
<dbReference type="InterPro" id="IPR000620">
    <property type="entry name" value="EamA_dom"/>
</dbReference>
<keyword evidence="5 6" id="KW-0472">Membrane</keyword>
<feature type="transmembrane region" description="Helical" evidence="6">
    <location>
        <begin position="123"/>
        <end position="143"/>
    </location>
</feature>
<evidence type="ECO:0000256" key="2">
    <source>
        <dbReference type="ARBA" id="ARBA00007362"/>
    </source>
</evidence>
<evidence type="ECO:0000259" key="7">
    <source>
        <dbReference type="Pfam" id="PF00892"/>
    </source>
</evidence>
<evidence type="ECO:0000256" key="1">
    <source>
        <dbReference type="ARBA" id="ARBA00004141"/>
    </source>
</evidence>
<feature type="transmembrane region" description="Helical" evidence="6">
    <location>
        <begin position="65"/>
        <end position="91"/>
    </location>
</feature>
<feature type="domain" description="EamA" evidence="7">
    <location>
        <begin position="149"/>
        <end position="279"/>
    </location>
</feature>
<dbReference type="GO" id="GO:0016020">
    <property type="term" value="C:membrane"/>
    <property type="evidence" value="ECO:0007669"/>
    <property type="project" value="UniProtKB-SubCell"/>
</dbReference>
<feature type="transmembrane region" description="Helical" evidence="6">
    <location>
        <begin position="238"/>
        <end position="257"/>
    </location>
</feature>
<evidence type="ECO:0000256" key="5">
    <source>
        <dbReference type="ARBA" id="ARBA00023136"/>
    </source>
</evidence>
<organism evidence="8 9">
    <name type="scientific">Pseudodesulfovibrio senegalensis</name>
    <dbReference type="NCBI Taxonomy" id="1721087"/>
    <lineage>
        <taxon>Bacteria</taxon>
        <taxon>Pseudomonadati</taxon>
        <taxon>Thermodesulfobacteriota</taxon>
        <taxon>Desulfovibrionia</taxon>
        <taxon>Desulfovibrionales</taxon>
        <taxon>Desulfovibrionaceae</taxon>
    </lineage>
</organism>
<feature type="transmembrane region" description="Helical" evidence="6">
    <location>
        <begin position="5"/>
        <end position="24"/>
    </location>
</feature>
<name>A0A6N6N7R2_9BACT</name>
<evidence type="ECO:0000256" key="6">
    <source>
        <dbReference type="SAM" id="Phobius"/>
    </source>
</evidence>
<accession>A0A6N6N7R2</accession>
<dbReference type="EMBL" id="WAIE01000001">
    <property type="protein sequence ID" value="KAB1443435.1"/>
    <property type="molecule type" value="Genomic_DNA"/>
</dbReference>
<evidence type="ECO:0000313" key="9">
    <source>
        <dbReference type="Proteomes" id="UP000438699"/>
    </source>
</evidence>
<feature type="transmembrane region" description="Helical" evidence="6">
    <location>
        <begin position="211"/>
        <end position="231"/>
    </location>
</feature>
<comment type="subcellular location">
    <subcellularLocation>
        <location evidence="1">Membrane</location>
        <topology evidence="1">Multi-pass membrane protein</topology>
    </subcellularLocation>
</comment>
<feature type="domain" description="EamA" evidence="7">
    <location>
        <begin position="4"/>
        <end position="138"/>
    </location>
</feature>
<feature type="transmembrane region" description="Helical" evidence="6">
    <location>
        <begin position="180"/>
        <end position="199"/>
    </location>
</feature>
<dbReference type="Proteomes" id="UP000438699">
    <property type="component" value="Unassembled WGS sequence"/>
</dbReference>
<dbReference type="Pfam" id="PF00892">
    <property type="entry name" value="EamA"/>
    <property type="match status" value="2"/>
</dbReference>
<feature type="transmembrane region" description="Helical" evidence="6">
    <location>
        <begin position="263"/>
        <end position="282"/>
    </location>
</feature>
<proteinExistence type="inferred from homology"/>
<protein>
    <submittedName>
        <fullName evidence="8">DMT family transporter</fullName>
    </submittedName>
</protein>
<dbReference type="InterPro" id="IPR050638">
    <property type="entry name" value="AA-Vitamin_Transporters"/>
</dbReference>
<dbReference type="RefSeq" id="WP_151149806.1">
    <property type="nucleotide sequence ID" value="NZ_WAIE01000001.1"/>
</dbReference>
<keyword evidence="3 6" id="KW-0812">Transmembrane</keyword>
<evidence type="ECO:0000313" key="8">
    <source>
        <dbReference type="EMBL" id="KAB1443435.1"/>
    </source>
</evidence>